<dbReference type="GO" id="GO:0005524">
    <property type="term" value="F:ATP binding"/>
    <property type="evidence" value="ECO:0007669"/>
    <property type="project" value="UniProtKB-KW"/>
</dbReference>
<evidence type="ECO:0000256" key="2">
    <source>
        <dbReference type="ARBA" id="ARBA00022840"/>
    </source>
</evidence>
<dbReference type="PROSITE" id="PS50893">
    <property type="entry name" value="ABC_TRANSPORTER_2"/>
    <property type="match status" value="2"/>
</dbReference>
<comment type="caution">
    <text evidence="4">The sequence shown here is derived from an EMBL/GenBank/DDBJ whole genome shotgun (WGS) entry which is preliminary data.</text>
</comment>
<feature type="domain" description="ABC transporter" evidence="3">
    <location>
        <begin position="302"/>
        <end position="507"/>
    </location>
</feature>
<keyword evidence="1" id="KW-0547">Nucleotide-binding</keyword>
<evidence type="ECO:0000259" key="3">
    <source>
        <dbReference type="PROSITE" id="PS50893"/>
    </source>
</evidence>
<sequence>MWCIITGMLSINELSISKGGKNILNDISLFLARGEKIGLVGVNGAGKSTLLKILANVEEPDLGTVSLSGTYSYLSQEIHMEILESMDKELSIGEYLIIEKELDVEEWEINKLLNYMNMQGKDTDSLLSQLSGGQKIKVELIKILLEKADLLILDEPTNFLDIPTAQWLMSFLVTYPKAVLVVSHDLRLMNKGISKIWYLNDIKHNVEVYKGNYDAFLKQISLKDELLAKTLKAQEKKVKRMFEYAKTLSSRGMTKEKMKGAKKLELARKEKEKMVKLSKELIKSKKMKISIPTPYHCSRNILEVENIKKEYIRGIPVLKSVSFEMERGEKISIIGKNGAGKTTLLKILAGRMRQTKGRYKWGKGVVIGYYSQEYEDLDYEKTVLENISRLDWGDIDRRSFLGRFLITGDMVEQKIKTLSGGEKTRLALAKLFASKSNVLLLDEPTTYLDPDSQKILLFALKEYKGTVLIVSHQPDFVKELDMDKVLLMPEEKYSYFKEEYIERVGII</sequence>
<dbReference type="PROSITE" id="PS00211">
    <property type="entry name" value="ABC_TRANSPORTER_1"/>
    <property type="match status" value="1"/>
</dbReference>
<dbReference type="PANTHER" id="PTHR42855">
    <property type="entry name" value="ABC TRANSPORTER ATP-BINDING SUBUNIT"/>
    <property type="match status" value="1"/>
</dbReference>
<dbReference type="PATRIC" id="fig|1619093.3.peg.318"/>
<dbReference type="Pfam" id="PF00005">
    <property type="entry name" value="ABC_tran"/>
    <property type="match status" value="2"/>
</dbReference>
<dbReference type="InterPro" id="IPR051309">
    <property type="entry name" value="ABCF_ATPase"/>
</dbReference>
<dbReference type="CDD" id="cd03221">
    <property type="entry name" value="ABCF_EF-3"/>
    <property type="match status" value="2"/>
</dbReference>
<dbReference type="Proteomes" id="UP000033866">
    <property type="component" value="Unassembled WGS sequence"/>
</dbReference>
<dbReference type="Gene3D" id="3.40.50.300">
    <property type="entry name" value="P-loop containing nucleotide triphosphate hydrolases"/>
    <property type="match status" value="2"/>
</dbReference>
<dbReference type="PANTHER" id="PTHR42855:SF2">
    <property type="entry name" value="DRUG RESISTANCE ABC TRANSPORTER,ATP-BINDING PROTEIN"/>
    <property type="match status" value="1"/>
</dbReference>
<gene>
    <name evidence="4" type="ORF">UR61_C0028G0006</name>
</gene>
<dbReference type="InterPro" id="IPR003593">
    <property type="entry name" value="AAA+_ATPase"/>
</dbReference>
<reference evidence="4 5" key="1">
    <citation type="journal article" date="2015" name="Nature">
        <title>rRNA introns, odd ribosomes, and small enigmatic genomes across a large radiation of phyla.</title>
        <authorList>
            <person name="Brown C.T."/>
            <person name="Hug L.A."/>
            <person name="Thomas B.C."/>
            <person name="Sharon I."/>
            <person name="Castelle C.J."/>
            <person name="Singh A."/>
            <person name="Wilkins M.J."/>
            <person name="Williams K.H."/>
            <person name="Banfield J.F."/>
        </authorList>
    </citation>
    <scope>NUCLEOTIDE SEQUENCE [LARGE SCALE GENOMIC DNA]</scope>
</reference>
<dbReference type="InterPro" id="IPR017871">
    <property type="entry name" value="ABC_transporter-like_CS"/>
</dbReference>
<evidence type="ECO:0000256" key="1">
    <source>
        <dbReference type="ARBA" id="ARBA00022741"/>
    </source>
</evidence>
<dbReference type="InterPro" id="IPR027417">
    <property type="entry name" value="P-loop_NTPase"/>
</dbReference>
<name>A0A0G0BNN5_9BACT</name>
<dbReference type="GO" id="GO:0016887">
    <property type="term" value="F:ATP hydrolysis activity"/>
    <property type="evidence" value="ECO:0007669"/>
    <property type="project" value="InterPro"/>
</dbReference>
<organism evidence="4 5">
    <name type="scientific">candidate division WS6 bacterium GW2011_GWE1_34_7</name>
    <dbReference type="NCBI Taxonomy" id="1619093"/>
    <lineage>
        <taxon>Bacteria</taxon>
        <taxon>Candidatus Dojkabacteria</taxon>
    </lineage>
</organism>
<dbReference type="SMART" id="SM00382">
    <property type="entry name" value="AAA"/>
    <property type="match status" value="2"/>
</dbReference>
<proteinExistence type="predicted"/>
<dbReference type="AlphaFoldDB" id="A0A0G0BNN5"/>
<dbReference type="EMBL" id="LBPV01000028">
    <property type="protein sequence ID" value="KKP65261.1"/>
    <property type="molecule type" value="Genomic_DNA"/>
</dbReference>
<evidence type="ECO:0000313" key="5">
    <source>
        <dbReference type="Proteomes" id="UP000033866"/>
    </source>
</evidence>
<feature type="domain" description="ABC transporter" evidence="3">
    <location>
        <begin position="9"/>
        <end position="235"/>
    </location>
</feature>
<evidence type="ECO:0000313" key="4">
    <source>
        <dbReference type="EMBL" id="KKP65261.1"/>
    </source>
</evidence>
<protein>
    <submittedName>
        <fullName evidence="4">ABC transporter, ATP-binding protein</fullName>
    </submittedName>
</protein>
<dbReference type="SUPFAM" id="SSF52540">
    <property type="entry name" value="P-loop containing nucleoside triphosphate hydrolases"/>
    <property type="match status" value="2"/>
</dbReference>
<dbReference type="InterPro" id="IPR003439">
    <property type="entry name" value="ABC_transporter-like_ATP-bd"/>
</dbReference>
<keyword evidence="2 4" id="KW-0067">ATP-binding</keyword>
<accession>A0A0G0BNN5</accession>